<proteinExistence type="predicted"/>
<gene>
    <name evidence="1" type="ORF">ITP53_37695</name>
</gene>
<dbReference type="SUPFAM" id="SSF56784">
    <property type="entry name" value="HAD-like"/>
    <property type="match status" value="1"/>
</dbReference>
<dbReference type="Proteomes" id="UP000605361">
    <property type="component" value="Unassembled WGS sequence"/>
</dbReference>
<reference evidence="1" key="1">
    <citation type="submission" date="2020-11" db="EMBL/GenBank/DDBJ databases">
        <title>Whole-genome analyses of Nonomuraea sp. K274.</title>
        <authorList>
            <person name="Veyisoglu A."/>
        </authorList>
    </citation>
    <scope>NUCLEOTIDE SEQUENCE</scope>
    <source>
        <strain evidence="1">K274</strain>
    </source>
</reference>
<dbReference type="Gene3D" id="3.40.50.1000">
    <property type="entry name" value="HAD superfamily/HAD-like"/>
    <property type="match status" value="1"/>
</dbReference>
<name>A0A931AJ55_9ACTN</name>
<dbReference type="PANTHER" id="PTHR43611:SF3">
    <property type="entry name" value="FLAVIN MONONUCLEOTIDE HYDROLASE 1, CHLOROPLATIC"/>
    <property type="match status" value="1"/>
</dbReference>
<organism evidence="1 2">
    <name type="scientific">Nonomuraea cypriaca</name>
    <dbReference type="NCBI Taxonomy" id="1187855"/>
    <lineage>
        <taxon>Bacteria</taxon>
        <taxon>Bacillati</taxon>
        <taxon>Actinomycetota</taxon>
        <taxon>Actinomycetes</taxon>
        <taxon>Streptosporangiales</taxon>
        <taxon>Streptosporangiaceae</taxon>
        <taxon>Nonomuraea</taxon>
    </lineage>
</organism>
<keyword evidence="1" id="KW-0378">Hydrolase</keyword>
<comment type="caution">
    <text evidence="1">The sequence shown here is derived from an EMBL/GenBank/DDBJ whole genome shotgun (WGS) entry which is preliminary data.</text>
</comment>
<dbReference type="PANTHER" id="PTHR43611">
    <property type="entry name" value="ALPHA-D-GLUCOSE 1-PHOSPHATE PHOSPHATASE"/>
    <property type="match status" value="1"/>
</dbReference>
<dbReference type="SFLD" id="SFLDG01129">
    <property type="entry name" value="C1.5:_HAD__Beta-PGM__Phosphata"/>
    <property type="match status" value="1"/>
</dbReference>
<dbReference type="Pfam" id="PF00702">
    <property type="entry name" value="Hydrolase"/>
    <property type="match status" value="1"/>
</dbReference>
<dbReference type="RefSeq" id="WP_195900247.1">
    <property type="nucleotide sequence ID" value="NZ_JADOGI010000156.1"/>
</dbReference>
<protein>
    <submittedName>
        <fullName evidence="1">HAD-IA family hydrolase</fullName>
    </submittedName>
</protein>
<dbReference type="InterPro" id="IPR006439">
    <property type="entry name" value="HAD-SF_hydro_IA"/>
</dbReference>
<dbReference type="PRINTS" id="PR00413">
    <property type="entry name" value="HADHALOGNASE"/>
</dbReference>
<dbReference type="InterPro" id="IPR023214">
    <property type="entry name" value="HAD_sf"/>
</dbReference>
<dbReference type="EMBL" id="JADOGI010000156">
    <property type="protein sequence ID" value="MBF8191339.1"/>
    <property type="molecule type" value="Genomic_DNA"/>
</dbReference>
<evidence type="ECO:0000313" key="2">
    <source>
        <dbReference type="Proteomes" id="UP000605361"/>
    </source>
</evidence>
<accession>A0A931AJ55</accession>
<dbReference type="NCBIfam" id="TIGR01509">
    <property type="entry name" value="HAD-SF-IA-v3"/>
    <property type="match status" value="1"/>
</dbReference>
<sequence length="215" mass="24015">MVPQSKVIVFDAMGVLYRYGNVQGRVLIPYLRAHGCGRTEREIRAAYRSATLGNMTTDRFWSLAGLPEEGRDADYCRRHQLTEGTLEALAELAGDGLELACLSNDTAVWSELVRRRFGLEGYVRRWFISSDLRARKPDTAAYTVALGTLGTSPEEVVFVDDRPVNLAPARSLGMRTILFRSDDTDAHPEPSAEPRDTVRTMPELVTAIRELRNGI</sequence>
<evidence type="ECO:0000313" key="1">
    <source>
        <dbReference type="EMBL" id="MBF8191339.1"/>
    </source>
</evidence>
<dbReference type="AlphaFoldDB" id="A0A931AJ55"/>
<dbReference type="InterPro" id="IPR036412">
    <property type="entry name" value="HAD-like_sf"/>
</dbReference>
<keyword evidence="2" id="KW-1185">Reference proteome</keyword>
<dbReference type="SFLD" id="SFLDS00003">
    <property type="entry name" value="Haloacid_Dehalogenase"/>
    <property type="match status" value="1"/>
</dbReference>
<dbReference type="GO" id="GO:0016787">
    <property type="term" value="F:hydrolase activity"/>
    <property type="evidence" value="ECO:0007669"/>
    <property type="project" value="UniProtKB-KW"/>
</dbReference>